<dbReference type="InterPro" id="IPR029044">
    <property type="entry name" value="Nucleotide-diphossugar_trans"/>
</dbReference>
<evidence type="ECO:0000256" key="3">
    <source>
        <dbReference type="ARBA" id="ARBA00022679"/>
    </source>
</evidence>
<protein>
    <submittedName>
        <fullName evidence="5">Glycosyltransferase family 2 protein</fullName>
    </submittedName>
</protein>
<organism evidence="5 6">
    <name type="scientific">Oceanidesulfovibrio marinus</name>
    <dbReference type="NCBI Taxonomy" id="370038"/>
    <lineage>
        <taxon>Bacteria</taxon>
        <taxon>Pseudomonadati</taxon>
        <taxon>Thermodesulfobacteriota</taxon>
        <taxon>Desulfovibrionia</taxon>
        <taxon>Desulfovibrionales</taxon>
        <taxon>Desulfovibrionaceae</taxon>
        <taxon>Oceanidesulfovibrio</taxon>
    </lineage>
</organism>
<keyword evidence="3 5" id="KW-0808">Transferase</keyword>
<evidence type="ECO:0000313" key="5">
    <source>
        <dbReference type="EMBL" id="TVM32096.1"/>
    </source>
</evidence>
<dbReference type="OrthoDB" id="5352625at2"/>
<evidence type="ECO:0000313" key="6">
    <source>
        <dbReference type="Proteomes" id="UP000434052"/>
    </source>
</evidence>
<accession>A0A6P1ZE40</accession>
<dbReference type="EMBL" id="QMIF01000012">
    <property type="protein sequence ID" value="TVM32096.1"/>
    <property type="molecule type" value="Genomic_DNA"/>
</dbReference>
<evidence type="ECO:0000259" key="4">
    <source>
        <dbReference type="Pfam" id="PF00535"/>
    </source>
</evidence>
<dbReference type="AlphaFoldDB" id="A0A6P1ZE40"/>
<sequence>MASGGYVLITAARDEEQYIGATIESVVAQSVLPLRWVIVSDGSTDRTDAIVESFAGRHDFIRLLRRQGSAQRDFSSKVMAIREGMALLEDIACPYLGILDADVTFEPGYYGALLQLFDENPKLGIAGGGLWDKTPGGFVRQVQSLGSVSGPVQMFRRACYEQIGGYQPVTCGEDAVAEISARMHGWETRTFPELKVLHHRLTGTEGAGVWKARVRLGVQDHRIGYAPVFEVVRAASRLRERPYVLGAAALLAGYFGARLRREPYQVSSEFRAYFRREQLHRLKARIGLRGNHEGGV</sequence>
<dbReference type="Proteomes" id="UP000434052">
    <property type="component" value="Unassembled WGS sequence"/>
</dbReference>
<dbReference type="SUPFAM" id="SSF53448">
    <property type="entry name" value="Nucleotide-diphospho-sugar transferases"/>
    <property type="match status" value="1"/>
</dbReference>
<keyword evidence="2" id="KW-0328">Glycosyltransferase</keyword>
<dbReference type="Pfam" id="PF00535">
    <property type="entry name" value="Glycos_transf_2"/>
    <property type="match status" value="1"/>
</dbReference>
<gene>
    <name evidence="5" type="ORF">DQK91_16325</name>
</gene>
<name>A0A6P1ZE40_9BACT</name>
<dbReference type="InterPro" id="IPR001173">
    <property type="entry name" value="Glyco_trans_2-like"/>
</dbReference>
<dbReference type="GO" id="GO:0016757">
    <property type="term" value="F:glycosyltransferase activity"/>
    <property type="evidence" value="ECO:0007669"/>
    <property type="project" value="UniProtKB-KW"/>
</dbReference>
<evidence type="ECO:0000256" key="1">
    <source>
        <dbReference type="ARBA" id="ARBA00006739"/>
    </source>
</evidence>
<dbReference type="CDD" id="cd06423">
    <property type="entry name" value="CESA_like"/>
    <property type="match status" value="1"/>
</dbReference>
<dbReference type="Gene3D" id="3.90.550.10">
    <property type="entry name" value="Spore Coat Polysaccharide Biosynthesis Protein SpsA, Chain A"/>
    <property type="match status" value="1"/>
</dbReference>
<comment type="caution">
    <text evidence="5">The sequence shown here is derived from an EMBL/GenBank/DDBJ whole genome shotgun (WGS) entry which is preliminary data.</text>
</comment>
<dbReference type="PANTHER" id="PTHR43630">
    <property type="entry name" value="POLY-BETA-1,6-N-ACETYL-D-GLUCOSAMINE SYNTHASE"/>
    <property type="match status" value="1"/>
</dbReference>
<evidence type="ECO:0000256" key="2">
    <source>
        <dbReference type="ARBA" id="ARBA00022676"/>
    </source>
</evidence>
<feature type="domain" description="Glycosyltransferase 2-like" evidence="4">
    <location>
        <begin position="9"/>
        <end position="140"/>
    </location>
</feature>
<dbReference type="RefSeq" id="WP_144306461.1">
    <property type="nucleotide sequence ID" value="NZ_QMIF01000012.1"/>
</dbReference>
<comment type="similarity">
    <text evidence="1">Belongs to the glycosyltransferase 2 family.</text>
</comment>
<proteinExistence type="inferred from homology"/>
<dbReference type="PANTHER" id="PTHR43630:SF1">
    <property type="entry name" value="POLY-BETA-1,6-N-ACETYL-D-GLUCOSAMINE SYNTHASE"/>
    <property type="match status" value="1"/>
</dbReference>
<reference evidence="5 6" key="1">
    <citation type="submission" date="2018-06" db="EMBL/GenBank/DDBJ databases">
        <title>Complete genome of Desulfovibrio marinus P48SEP.</title>
        <authorList>
            <person name="Crispim J.S."/>
            <person name="Vidigal P.M.P."/>
            <person name="Silva L.C.F."/>
            <person name="Araujo L.C."/>
            <person name="Laguardia C.N."/>
            <person name="Dias R.S."/>
            <person name="Sousa M.P."/>
            <person name="Paula S.O."/>
            <person name="Silva C."/>
        </authorList>
    </citation>
    <scope>NUCLEOTIDE SEQUENCE [LARGE SCALE GENOMIC DNA]</scope>
    <source>
        <strain evidence="5 6">P48SEP</strain>
    </source>
</reference>